<dbReference type="Pfam" id="PF20710">
    <property type="entry name" value="DUF6824"/>
    <property type="match status" value="1"/>
</dbReference>
<dbReference type="InterPro" id="IPR049227">
    <property type="entry name" value="DUF6824"/>
</dbReference>
<reference evidence="3" key="1">
    <citation type="submission" date="2023-08" db="EMBL/GenBank/DDBJ databases">
        <authorList>
            <person name="Audoor S."/>
            <person name="Bilcke G."/>
        </authorList>
    </citation>
    <scope>NUCLEOTIDE SEQUENCE</scope>
</reference>
<evidence type="ECO:0000313" key="3">
    <source>
        <dbReference type="EMBL" id="CAJ1965563.1"/>
    </source>
</evidence>
<feature type="compositionally biased region" description="Polar residues" evidence="1">
    <location>
        <begin position="54"/>
        <end position="65"/>
    </location>
</feature>
<name>A0AAD2GA24_9STRA</name>
<dbReference type="AlphaFoldDB" id="A0AAD2GA24"/>
<feature type="region of interest" description="Disordered" evidence="1">
    <location>
        <begin position="165"/>
        <end position="192"/>
    </location>
</feature>
<proteinExistence type="predicted"/>
<keyword evidence="4" id="KW-1185">Reference proteome</keyword>
<accession>A0AAD2GA24</accession>
<evidence type="ECO:0000313" key="4">
    <source>
        <dbReference type="Proteomes" id="UP001295423"/>
    </source>
</evidence>
<feature type="region of interest" description="Disordered" evidence="1">
    <location>
        <begin position="1"/>
        <end position="86"/>
    </location>
</feature>
<dbReference type="Proteomes" id="UP001295423">
    <property type="component" value="Unassembled WGS sequence"/>
</dbReference>
<evidence type="ECO:0000256" key="1">
    <source>
        <dbReference type="SAM" id="MobiDB-lite"/>
    </source>
</evidence>
<feature type="compositionally biased region" description="Polar residues" evidence="1">
    <location>
        <begin position="173"/>
        <end position="192"/>
    </location>
</feature>
<evidence type="ECO:0000259" key="2">
    <source>
        <dbReference type="Pfam" id="PF20710"/>
    </source>
</evidence>
<feature type="domain" description="DUF6824" evidence="2">
    <location>
        <begin position="87"/>
        <end position="167"/>
    </location>
</feature>
<organism evidence="3 4">
    <name type="scientific">Cylindrotheca closterium</name>
    <dbReference type="NCBI Taxonomy" id="2856"/>
    <lineage>
        <taxon>Eukaryota</taxon>
        <taxon>Sar</taxon>
        <taxon>Stramenopiles</taxon>
        <taxon>Ochrophyta</taxon>
        <taxon>Bacillariophyta</taxon>
        <taxon>Bacillariophyceae</taxon>
        <taxon>Bacillariophycidae</taxon>
        <taxon>Bacillariales</taxon>
        <taxon>Bacillariaceae</taxon>
        <taxon>Cylindrotheca</taxon>
    </lineage>
</organism>
<gene>
    <name evidence="3" type="ORF">CYCCA115_LOCUS21174</name>
</gene>
<protein>
    <recommendedName>
        <fullName evidence="2">DUF6824 domain-containing protein</fullName>
    </recommendedName>
</protein>
<dbReference type="EMBL" id="CAKOGP040002203">
    <property type="protein sequence ID" value="CAJ1965563.1"/>
    <property type="molecule type" value="Genomic_DNA"/>
</dbReference>
<sequence>MNDRSSHDPPGLLQSNSTPTDEVRQISRSVADALHKMPSAMEDERLPSNFPPQHASTPSRRFTSKTTDDRDKVSPSISAPTDPVANDVLFGKGRKKHPGNKMLREVMDNLEQQYEEASKQRKMELTCVIVQSMKWSGSRFLVQEDDGQWYQVPYIHAHRKVAKDFRNRRRGSKAQQNQNNSDTSLEVTSLRL</sequence>
<comment type="caution">
    <text evidence="3">The sequence shown here is derived from an EMBL/GenBank/DDBJ whole genome shotgun (WGS) entry which is preliminary data.</text>
</comment>